<name>A0ACC2NMW2_9HYME</name>
<gene>
    <name evidence="1" type="ORF">QAD02_003868</name>
</gene>
<proteinExistence type="predicted"/>
<keyword evidence="2" id="KW-1185">Reference proteome</keyword>
<comment type="caution">
    <text evidence="1">The sequence shown here is derived from an EMBL/GenBank/DDBJ whole genome shotgun (WGS) entry which is preliminary data.</text>
</comment>
<sequence>MLLETRRGRAITNGAGRVPKDFIGTVKELTEKFKYRIPLLTLEDFDRFDGELSNPKLTLEHHLVVLALGLSGCCRMHELIELLMNQVVILENCLIITIPKNKTKNGLEKIFRVVGSFFELVQRYLAARASLDHPRFLMSYRSSCGFINVPAGKVTIRTVPTVVAEFLGLPSFHEYTGHCVRRSAATIYASTGVTDIDLMQFGKWQTMKSAQIYNVDTDHNRNKVSHIVTNIIMTEPTSNVSRTPARTSSFPRPASTSSRPKIISVDNLQQSDVRYFRASTVHPLKKTVTSIVTSGASDHEQESVITSHDQSDSTLPDVSSSAVGDVLVARVSVLPPTVPIVSGLQALRAGKYQYKPYETLPLVSSTKAAGASLVTSEKASVVVTESSRALPLVSSTKTAETPLVPIEKASVMVTQSSSINVSSTPLPSSNSKSVCKSSVASSSSHGQKCNGSNEVPQKDSHSSHKIDRPKYHGTVYRYMTPSPPDFNHNSLVPRNIPVSCKRPLCRITDDYEASIVHDVDDSYHLADISAELFEDFSGEPTTSDNQQPPCIVEHQFEALLNETDREEDFDSQGATMDDGSVVKSLSEECSNYNQVPMNVLEEPKNESIDMEPESILQQAHHEVGDRSSMRNPVSLHEHSTGSGSSERIASDEESVPDDAPGQVIRLGRTTLNFIRCSNIDIHFHNNE</sequence>
<accession>A0ACC2NMW2</accession>
<organism evidence="1 2">
    <name type="scientific">Eretmocerus hayati</name>
    <dbReference type="NCBI Taxonomy" id="131215"/>
    <lineage>
        <taxon>Eukaryota</taxon>
        <taxon>Metazoa</taxon>
        <taxon>Ecdysozoa</taxon>
        <taxon>Arthropoda</taxon>
        <taxon>Hexapoda</taxon>
        <taxon>Insecta</taxon>
        <taxon>Pterygota</taxon>
        <taxon>Neoptera</taxon>
        <taxon>Endopterygota</taxon>
        <taxon>Hymenoptera</taxon>
        <taxon>Apocrita</taxon>
        <taxon>Proctotrupomorpha</taxon>
        <taxon>Chalcidoidea</taxon>
        <taxon>Aphelinidae</taxon>
        <taxon>Aphelininae</taxon>
        <taxon>Eretmocerus</taxon>
    </lineage>
</organism>
<dbReference type="EMBL" id="CM056743">
    <property type="protein sequence ID" value="KAJ8672609.1"/>
    <property type="molecule type" value="Genomic_DNA"/>
</dbReference>
<evidence type="ECO:0000313" key="1">
    <source>
        <dbReference type="EMBL" id="KAJ8672609.1"/>
    </source>
</evidence>
<evidence type="ECO:0000313" key="2">
    <source>
        <dbReference type="Proteomes" id="UP001239111"/>
    </source>
</evidence>
<dbReference type="Proteomes" id="UP001239111">
    <property type="component" value="Chromosome 3"/>
</dbReference>
<reference evidence="1" key="1">
    <citation type="submission" date="2023-04" db="EMBL/GenBank/DDBJ databases">
        <title>A chromosome-level genome assembly of the parasitoid wasp Eretmocerus hayati.</title>
        <authorList>
            <person name="Zhong Y."/>
            <person name="Liu S."/>
            <person name="Liu Y."/>
        </authorList>
    </citation>
    <scope>NUCLEOTIDE SEQUENCE</scope>
    <source>
        <strain evidence="1">ZJU_SS_LIU_2023</strain>
    </source>
</reference>
<protein>
    <submittedName>
        <fullName evidence="1">Uncharacterized protein</fullName>
    </submittedName>
</protein>